<dbReference type="PIRSF" id="PIRSF028304">
    <property type="entry name" value="UCP028304"/>
    <property type="match status" value="1"/>
</dbReference>
<dbReference type="AlphaFoldDB" id="A0A9Q7XRI5"/>
<accession>A0A9Q7XRI5</accession>
<dbReference type="PANTHER" id="PTHR35370:SF1">
    <property type="entry name" value="TYPE VI SECRETION SYSTEM COMPONENT TSSF1"/>
    <property type="match status" value="1"/>
</dbReference>
<keyword evidence="1" id="KW-0614">Plasmid</keyword>
<dbReference type="EMBL" id="LT984814">
    <property type="protein sequence ID" value="SPD68038.1"/>
    <property type="molecule type" value="Genomic_DNA"/>
</dbReference>
<gene>
    <name evidence="1" type="ORF">CBM2636_MP20888</name>
</gene>
<evidence type="ECO:0000313" key="1">
    <source>
        <dbReference type="EMBL" id="SPD68038.1"/>
    </source>
</evidence>
<proteinExistence type="predicted"/>
<dbReference type="PANTHER" id="PTHR35370">
    <property type="entry name" value="CYTOPLASMIC PROTEIN-RELATED-RELATED"/>
    <property type="match status" value="1"/>
</dbReference>
<geneLocation type="plasmid" evidence="2">
    <name>cbm2636_mp</name>
</geneLocation>
<sequence>MEDLLPYYERELAFLRRYSRDFAERYPKIAARLAMSADGCDDPHVERMIESFAFLSARISKKLDDEYPEFTEALLEVLYPHYLSPFPSCSIAHFDVAGMAAQLSAPVTVPRGTLLTTRPVRKVECRFRTAYDVTFLPLRVAAAGFERAVSAPSTVNLPKGATGAISIELEYVGEQGGFDALGRQAVRVYLDGEPSFVAALGDALFLHVAAAYAEERPGVWKRLPRVPLREVGFGADEALIDTLARSHPAYRLLSEHFGFAEKFNFFDLDLDPVQRALSPGAAAAARRVTLHLVLTDVRSDSNTARLLEGLGAGHLRLHCTPVVNLFRQKADPIRIEHTATAYPVVADSRRAHGFEIYSIDQVQLVRETAASHDVVQFRPFYSLHHGEEPGEAGHYWIARRNALVAERSPGFETEISIVDSDFDPASPRTETLSLSVTCTNRDLPALLAFGQPDGDLTMEGSSIARRISFLRKPTPSMRLSSGRSSQWRLVSLLALNHLSLVQNGLTTLKEMLRLHDLPRSAISARQIEGIVGLDYKPTTQWLAGKPFATFVRGLEIQLTLDEDAFVGTGLHRFIRVMDHFFGLYVHLNSFVQLVAVSRRGGKELARCAPRSGESILV</sequence>
<dbReference type="InterPro" id="IPR010272">
    <property type="entry name" value="T6SS_TssF"/>
</dbReference>
<evidence type="ECO:0000313" key="2">
    <source>
        <dbReference type="Proteomes" id="UP000254259"/>
    </source>
</evidence>
<dbReference type="Pfam" id="PF05947">
    <property type="entry name" value="T6SS_TssF"/>
    <property type="match status" value="1"/>
</dbReference>
<organism evidence="1 2">
    <name type="scientific">Cupriavidus taiwanensis</name>
    <dbReference type="NCBI Taxonomy" id="164546"/>
    <lineage>
        <taxon>Bacteria</taxon>
        <taxon>Pseudomonadati</taxon>
        <taxon>Pseudomonadota</taxon>
        <taxon>Betaproteobacteria</taxon>
        <taxon>Burkholderiales</taxon>
        <taxon>Burkholderiaceae</taxon>
        <taxon>Cupriavidus</taxon>
    </lineage>
</organism>
<dbReference type="Proteomes" id="UP000254259">
    <property type="component" value="Plasmid CBM2636_mp"/>
</dbReference>
<reference evidence="1 2" key="1">
    <citation type="submission" date="2018-01" db="EMBL/GenBank/DDBJ databases">
        <authorList>
            <person name="Clerissi C."/>
        </authorList>
    </citation>
    <scope>NUCLEOTIDE SEQUENCE [LARGE SCALE GENOMIC DNA]</scope>
    <source>
        <strain evidence="1">Cupriavidus taiwanensis SWF 66322</strain>
        <plasmid evidence="2">cbm2636_mp</plasmid>
    </source>
</reference>
<dbReference type="RefSeq" id="WP_115713427.1">
    <property type="nucleotide sequence ID" value="NZ_LT984814.1"/>
</dbReference>
<dbReference type="NCBIfam" id="TIGR03359">
    <property type="entry name" value="VI_chp_6"/>
    <property type="match status" value="1"/>
</dbReference>
<protein>
    <submittedName>
        <fullName evidence="1">Type VI secretion protein</fullName>
    </submittedName>
</protein>
<name>A0A9Q7XRI5_9BURK</name>